<comment type="caution">
    <text evidence="2">The sequence shown here is derived from an EMBL/GenBank/DDBJ whole genome shotgun (WGS) entry which is preliminary data.</text>
</comment>
<comment type="similarity">
    <text evidence="1">Belongs to the transferase hexapeptide repeat family.</text>
</comment>
<dbReference type="InterPro" id="IPR050179">
    <property type="entry name" value="Trans_hexapeptide_repeat"/>
</dbReference>
<evidence type="ECO:0000256" key="1">
    <source>
        <dbReference type="ARBA" id="ARBA00007274"/>
    </source>
</evidence>
<dbReference type="Gene3D" id="2.160.10.10">
    <property type="entry name" value="Hexapeptide repeat proteins"/>
    <property type="match status" value="1"/>
</dbReference>
<organism evidence="2 3">
    <name type="scientific">Frigoriflavimonas asaccharolytica</name>
    <dbReference type="NCBI Taxonomy" id="2735899"/>
    <lineage>
        <taxon>Bacteria</taxon>
        <taxon>Pseudomonadati</taxon>
        <taxon>Bacteroidota</taxon>
        <taxon>Flavobacteriia</taxon>
        <taxon>Flavobacteriales</taxon>
        <taxon>Weeksellaceae</taxon>
        <taxon>Frigoriflavimonas</taxon>
    </lineage>
</organism>
<protein>
    <submittedName>
        <fullName evidence="2">Acetyltransferase-like isoleucine patch superfamily enzyme</fullName>
    </submittedName>
</protein>
<dbReference type="CDD" id="cd03358">
    <property type="entry name" value="LbH_WxcM_N_like"/>
    <property type="match status" value="1"/>
</dbReference>
<dbReference type="Proteomes" id="UP000610746">
    <property type="component" value="Unassembled WGS sequence"/>
</dbReference>
<keyword evidence="3" id="KW-1185">Reference proteome</keyword>
<proteinExistence type="inferred from homology"/>
<dbReference type="RefSeq" id="WP_173779268.1">
    <property type="nucleotide sequence ID" value="NZ_JABSNO010000011.1"/>
</dbReference>
<name>A0A8J8G823_9FLAO</name>
<sequence>MKFNNRNVFVDPSVKIGVNVKIGDNSIIYPNVFIGDNTIICNDCIIGEPPSVYYKDMDNYINPPTYISANSMIRSHCIIYAGSEFGEGLITGHRATIREKSKFGINCLISTLADVQGNCEVGDYSRLYSNVHVGEKTKIGKYVFVFPYTVFTNDPLPPSDVLLGATVGDYSIITIHCNILPGVHIGSNCLVGANSVVSRDIEDFSFAIGSPAKRKMDIREIPSKKDSYTNYYPWPNNFERGMPWEKIGFEEWTKLNTQS</sequence>
<accession>A0A8J8G823</accession>
<dbReference type="Gene3D" id="6.20.70.30">
    <property type="match status" value="1"/>
</dbReference>
<dbReference type="SUPFAM" id="SSF51161">
    <property type="entry name" value="Trimeric LpxA-like enzymes"/>
    <property type="match status" value="1"/>
</dbReference>
<dbReference type="InterPro" id="IPR011004">
    <property type="entry name" value="Trimer_LpxA-like_sf"/>
</dbReference>
<reference evidence="2" key="1">
    <citation type="submission" date="2020-05" db="EMBL/GenBank/DDBJ databases">
        <title>Genomic Encyclopedia of Type Strains, Phase IV (KMG-V): Genome sequencing to study the core and pangenomes of soil and plant-associated prokaryotes.</title>
        <authorList>
            <person name="Whitman W."/>
        </authorList>
    </citation>
    <scope>NUCLEOTIDE SEQUENCE</scope>
    <source>
        <strain evidence="2">16F</strain>
    </source>
</reference>
<dbReference type="EMBL" id="JABSNO010000011">
    <property type="protein sequence ID" value="NRS92676.1"/>
    <property type="molecule type" value="Genomic_DNA"/>
</dbReference>
<gene>
    <name evidence="2" type="ORF">HNQ03_001754</name>
</gene>
<dbReference type="PANTHER" id="PTHR43300:SF4">
    <property type="entry name" value="ACYL-[ACYL-CARRIER-PROTEIN]--UDP-N-ACETYLGLUCOSAMINE O-ACYLTRANSFERASE"/>
    <property type="match status" value="1"/>
</dbReference>
<dbReference type="AlphaFoldDB" id="A0A8J8G823"/>
<dbReference type="PANTHER" id="PTHR43300">
    <property type="entry name" value="ACETYLTRANSFERASE"/>
    <property type="match status" value="1"/>
</dbReference>
<evidence type="ECO:0000313" key="3">
    <source>
        <dbReference type="Proteomes" id="UP000610746"/>
    </source>
</evidence>
<evidence type="ECO:0000313" key="2">
    <source>
        <dbReference type="EMBL" id="NRS92676.1"/>
    </source>
</evidence>